<evidence type="ECO:0000256" key="1">
    <source>
        <dbReference type="SAM" id="MobiDB-lite"/>
    </source>
</evidence>
<evidence type="ECO:0000313" key="2">
    <source>
        <dbReference type="EMBL" id="KAJ1178054.1"/>
    </source>
</evidence>
<reference evidence="2" key="1">
    <citation type="journal article" date="2022" name="bioRxiv">
        <title>Sequencing and chromosome-scale assembly of the giantPleurodeles waltlgenome.</title>
        <authorList>
            <person name="Brown T."/>
            <person name="Elewa A."/>
            <person name="Iarovenko S."/>
            <person name="Subramanian E."/>
            <person name="Araus A.J."/>
            <person name="Petzold A."/>
            <person name="Susuki M."/>
            <person name="Suzuki K.-i.T."/>
            <person name="Hayashi T."/>
            <person name="Toyoda A."/>
            <person name="Oliveira C."/>
            <person name="Osipova E."/>
            <person name="Leigh N.D."/>
            <person name="Simon A."/>
            <person name="Yun M.H."/>
        </authorList>
    </citation>
    <scope>NUCLEOTIDE SEQUENCE</scope>
    <source>
        <strain evidence="2">20211129_DDA</strain>
        <tissue evidence="2">Liver</tissue>
    </source>
</reference>
<dbReference type="AlphaFoldDB" id="A0AAV7TN19"/>
<feature type="compositionally biased region" description="Polar residues" evidence="1">
    <location>
        <begin position="1"/>
        <end position="15"/>
    </location>
</feature>
<dbReference type="Proteomes" id="UP001066276">
    <property type="component" value="Chromosome 3_2"/>
</dbReference>
<protein>
    <submittedName>
        <fullName evidence="2">Uncharacterized protein</fullName>
    </submittedName>
</protein>
<comment type="caution">
    <text evidence="2">The sequence shown here is derived from an EMBL/GenBank/DDBJ whole genome shotgun (WGS) entry which is preliminary data.</text>
</comment>
<proteinExistence type="predicted"/>
<gene>
    <name evidence="2" type="ORF">NDU88_003303</name>
</gene>
<organism evidence="2 3">
    <name type="scientific">Pleurodeles waltl</name>
    <name type="common">Iberian ribbed newt</name>
    <dbReference type="NCBI Taxonomy" id="8319"/>
    <lineage>
        <taxon>Eukaryota</taxon>
        <taxon>Metazoa</taxon>
        <taxon>Chordata</taxon>
        <taxon>Craniata</taxon>
        <taxon>Vertebrata</taxon>
        <taxon>Euteleostomi</taxon>
        <taxon>Amphibia</taxon>
        <taxon>Batrachia</taxon>
        <taxon>Caudata</taxon>
        <taxon>Salamandroidea</taxon>
        <taxon>Salamandridae</taxon>
        <taxon>Pleurodelinae</taxon>
        <taxon>Pleurodeles</taxon>
    </lineage>
</organism>
<feature type="region of interest" description="Disordered" evidence="1">
    <location>
        <begin position="1"/>
        <end position="23"/>
    </location>
</feature>
<evidence type="ECO:0000313" key="3">
    <source>
        <dbReference type="Proteomes" id="UP001066276"/>
    </source>
</evidence>
<name>A0AAV7TN19_PLEWA</name>
<keyword evidence="3" id="KW-1185">Reference proteome</keyword>
<sequence>MVTVESPSSGSQKPQQVLPGRVKQQEVPVLPAVRLHPLRHSAWSHDRGPLRLALGGLHNSAQRPCDSLQEFVPTIF</sequence>
<accession>A0AAV7TN19</accession>
<dbReference type="EMBL" id="JANPWB010000006">
    <property type="protein sequence ID" value="KAJ1178054.1"/>
    <property type="molecule type" value="Genomic_DNA"/>
</dbReference>